<dbReference type="InParanoid" id="D8R1R6"/>
<comment type="pathway">
    <text evidence="2 8">Glycan biosynthesis; starch biosynthesis.</text>
</comment>
<dbReference type="NCBIfam" id="TIGR02095">
    <property type="entry name" value="glgA"/>
    <property type="match status" value="1"/>
</dbReference>
<dbReference type="GO" id="GO:0004373">
    <property type="term" value="F:alpha-1,4-glucan glucosyltransferase (UDP-glucose donor) activity"/>
    <property type="evidence" value="ECO:0007669"/>
    <property type="project" value="InterPro"/>
</dbReference>
<organism evidence="13">
    <name type="scientific">Selaginella moellendorffii</name>
    <name type="common">Spikemoss</name>
    <dbReference type="NCBI Taxonomy" id="88036"/>
    <lineage>
        <taxon>Eukaryota</taxon>
        <taxon>Viridiplantae</taxon>
        <taxon>Streptophyta</taxon>
        <taxon>Embryophyta</taxon>
        <taxon>Tracheophyta</taxon>
        <taxon>Lycopodiopsida</taxon>
        <taxon>Selaginellales</taxon>
        <taxon>Selaginellaceae</taxon>
        <taxon>Selaginella</taxon>
    </lineage>
</organism>
<dbReference type="KEGG" id="smo:SELMODRAFT_452998"/>
<dbReference type="HAMAP" id="MF_00484">
    <property type="entry name" value="Glycogen_synth"/>
    <property type="match status" value="1"/>
</dbReference>
<keyword evidence="5" id="KW-0808">Transferase</keyword>
<dbReference type="HOGENOM" id="CLU_009583_18_3_1"/>
<dbReference type="Pfam" id="PF00534">
    <property type="entry name" value="Glycos_transf_1"/>
    <property type="match status" value="1"/>
</dbReference>
<dbReference type="eggNOG" id="ENOG502QPHZ">
    <property type="taxonomic scope" value="Eukaryota"/>
</dbReference>
<keyword evidence="4 8" id="KW-0328">Glycosyltransferase</keyword>
<dbReference type="Proteomes" id="UP000001514">
    <property type="component" value="Unassembled WGS sequence"/>
</dbReference>
<dbReference type="CDD" id="cd03791">
    <property type="entry name" value="GT5_Glycogen_synthase_DULL1-like"/>
    <property type="match status" value="1"/>
</dbReference>
<reference evidence="12 13" key="1">
    <citation type="journal article" date="2011" name="Science">
        <title>The Selaginella genome identifies genetic changes associated with the evolution of vascular plants.</title>
        <authorList>
            <person name="Banks J.A."/>
            <person name="Nishiyama T."/>
            <person name="Hasebe M."/>
            <person name="Bowman J.L."/>
            <person name="Gribskov M."/>
            <person name="dePamphilis C."/>
            <person name="Albert V.A."/>
            <person name="Aono N."/>
            <person name="Aoyama T."/>
            <person name="Ambrose B.A."/>
            <person name="Ashton N.W."/>
            <person name="Axtell M.J."/>
            <person name="Barker E."/>
            <person name="Barker M.S."/>
            <person name="Bennetzen J.L."/>
            <person name="Bonawitz N.D."/>
            <person name="Chapple C."/>
            <person name="Cheng C."/>
            <person name="Correa L.G."/>
            <person name="Dacre M."/>
            <person name="DeBarry J."/>
            <person name="Dreyer I."/>
            <person name="Elias M."/>
            <person name="Engstrom E.M."/>
            <person name="Estelle M."/>
            <person name="Feng L."/>
            <person name="Finet C."/>
            <person name="Floyd S.K."/>
            <person name="Frommer W.B."/>
            <person name="Fujita T."/>
            <person name="Gramzow L."/>
            <person name="Gutensohn M."/>
            <person name="Harholt J."/>
            <person name="Hattori M."/>
            <person name="Heyl A."/>
            <person name="Hirai T."/>
            <person name="Hiwatashi Y."/>
            <person name="Ishikawa M."/>
            <person name="Iwata M."/>
            <person name="Karol K.G."/>
            <person name="Koehler B."/>
            <person name="Kolukisaoglu U."/>
            <person name="Kubo M."/>
            <person name="Kurata T."/>
            <person name="Lalonde S."/>
            <person name="Li K."/>
            <person name="Li Y."/>
            <person name="Litt A."/>
            <person name="Lyons E."/>
            <person name="Manning G."/>
            <person name="Maruyama T."/>
            <person name="Michael T.P."/>
            <person name="Mikami K."/>
            <person name="Miyazaki S."/>
            <person name="Morinaga S."/>
            <person name="Murata T."/>
            <person name="Mueller-Roeber B."/>
            <person name="Nelson D.R."/>
            <person name="Obara M."/>
            <person name="Oguri Y."/>
            <person name="Olmstead R.G."/>
            <person name="Onodera N."/>
            <person name="Petersen B.L."/>
            <person name="Pils B."/>
            <person name="Prigge M."/>
            <person name="Rensing S.A."/>
            <person name="Riano-Pachon D.M."/>
            <person name="Roberts A.W."/>
            <person name="Sato Y."/>
            <person name="Scheller H.V."/>
            <person name="Schulz B."/>
            <person name="Schulz C."/>
            <person name="Shakirov E.V."/>
            <person name="Shibagaki N."/>
            <person name="Shinohara N."/>
            <person name="Shippen D.E."/>
            <person name="Soerensen I."/>
            <person name="Sotooka R."/>
            <person name="Sugimoto N."/>
            <person name="Sugita M."/>
            <person name="Sumikawa N."/>
            <person name="Tanurdzic M."/>
            <person name="Theissen G."/>
            <person name="Ulvskov P."/>
            <person name="Wakazuki S."/>
            <person name="Weng J.K."/>
            <person name="Willats W.W."/>
            <person name="Wipf D."/>
            <person name="Wolf P.G."/>
            <person name="Yang L."/>
            <person name="Zimmer A.D."/>
            <person name="Zhu Q."/>
            <person name="Mitros T."/>
            <person name="Hellsten U."/>
            <person name="Loque D."/>
            <person name="Otillar R."/>
            <person name="Salamov A."/>
            <person name="Schmutz J."/>
            <person name="Shapiro H."/>
            <person name="Lindquist E."/>
            <person name="Lucas S."/>
            <person name="Rokhsar D."/>
            <person name="Grigoriev I.V."/>
        </authorList>
    </citation>
    <scope>NUCLEOTIDE SEQUENCE [LARGE SCALE GENOMIC DNA]</scope>
</reference>
<dbReference type="GO" id="GO:0019252">
    <property type="term" value="P:starch biosynthetic process"/>
    <property type="evidence" value="ECO:0007669"/>
    <property type="project" value="UniProtKB-UniRule"/>
</dbReference>
<dbReference type="Pfam" id="PF08323">
    <property type="entry name" value="Glyco_transf_5"/>
    <property type="match status" value="1"/>
</dbReference>
<evidence type="ECO:0000256" key="5">
    <source>
        <dbReference type="ARBA" id="ARBA00022679"/>
    </source>
</evidence>
<feature type="coiled-coil region" evidence="9">
    <location>
        <begin position="49"/>
        <end position="83"/>
    </location>
</feature>
<name>D8R1R6_SELML</name>
<sequence length="658" mass="73849">MASVLPLGQILCGREISAGNIGARGLPLRVRVSFIGSSRRKSSKYDHYFASSNVDLESAEEKIQRLTATVERLKARIAELEGLVPSTRSRVEESMEQQPTPKQLLKSITMNVPVLKPEPSQKLGEIDRLPSIVWPSPSDEIPFWKRGRLRHEVAGLGSTKDVENDRNPLYIIHVTAEMVPLAKVGGLGDVVTGLSRACIDRGHKVEIMIPFYECIPGEQIKGFSPGESYSSYHKGNWISVQVYRGKIAGASVLLVQPKNQFFKGSSIYGGSYDELEAYLFFSRACLEWMQVTNNHPDIIHAHEWHTGAVSMLYWDMYHHLSLKKPRLVLTIHNMEHYGECRMEQLNMCGLEGSTYRTSDKAVDDRTIGHNPERLSLLKGGIVYSNAVTTVSPSYVNETLCSGWLSSTLMKHRSKYFGILNGIDTELWNPETDPYLPVGFSATDLMGKQACKQYLQRGLGLEPDELPTQRKTYQECKRSPLIVCITRLVAQKGIHLIRHAMYHVDQMDGQFVLLGTSRDPRVKGEFEHHATKVCLLCSEELAHLLYAAADIVLVPSMFEPCGLTQMIGMRYGAIPVVRKTGGLADTVFDVEHSKAIDANGFVFEGIDERSLNSALDRALQQFREKPHHWQALVSKVMLLDNSWNKSAREYVGVYNSVRV</sequence>
<dbReference type="Gene3D" id="3.40.50.2000">
    <property type="entry name" value="Glycogen Phosphorylase B"/>
    <property type="match status" value="2"/>
</dbReference>
<dbReference type="EMBL" id="GL377570">
    <property type="protein sequence ID" value="EFJ33601.1"/>
    <property type="molecule type" value="Genomic_DNA"/>
</dbReference>
<evidence type="ECO:0000313" key="13">
    <source>
        <dbReference type="Proteomes" id="UP000001514"/>
    </source>
</evidence>
<comment type="similarity">
    <text evidence="3 8">Belongs to the glycosyltransferase 1 family. Bacterial/plant glycogen synthase subfamily.</text>
</comment>
<dbReference type="AlphaFoldDB" id="D8R1R6"/>
<keyword evidence="6 8" id="KW-0750">Starch biosynthesis</keyword>
<comment type="catalytic activity">
    <reaction evidence="1">
        <text>[(1-&gt;4)-alpha-D-glucosyl](n) + ADP-alpha-D-glucose = [(1-&gt;4)-alpha-D-glucosyl](n+1) + ADP + H(+)</text>
        <dbReference type="Rhea" id="RHEA:18189"/>
        <dbReference type="Rhea" id="RHEA-COMP:9584"/>
        <dbReference type="Rhea" id="RHEA-COMP:9587"/>
        <dbReference type="ChEBI" id="CHEBI:15378"/>
        <dbReference type="ChEBI" id="CHEBI:15444"/>
        <dbReference type="ChEBI" id="CHEBI:57498"/>
        <dbReference type="ChEBI" id="CHEBI:456216"/>
        <dbReference type="EC" id="2.4.1.21"/>
    </reaction>
</comment>
<keyword evidence="13" id="KW-1185">Reference proteome</keyword>
<evidence type="ECO:0000256" key="3">
    <source>
        <dbReference type="ARBA" id="ARBA00010281"/>
    </source>
</evidence>
<evidence type="ECO:0000256" key="8">
    <source>
        <dbReference type="RuleBase" id="RU361232"/>
    </source>
</evidence>
<keyword evidence="8" id="KW-0934">Plastid</keyword>
<keyword evidence="8" id="KW-0035">Amyloplast</keyword>
<dbReference type="EC" id="2.4.1.-" evidence="8"/>
<evidence type="ECO:0000256" key="6">
    <source>
        <dbReference type="ARBA" id="ARBA00022922"/>
    </source>
</evidence>
<evidence type="ECO:0000256" key="2">
    <source>
        <dbReference type="ARBA" id="ARBA00004727"/>
    </source>
</evidence>
<evidence type="ECO:0000313" key="12">
    <source>
        <dbReference type="EMBL" id="EFJ33601.1"/>
    </source>
</evidence>
<dbReference type="PANTHER" id="PTHR46083">
    <property type="match status" value="1"/>
</dbReference>
<dbReference type="PANTHER" id="PTHR46083:SF1">
    <property type="entry name" value="GLYCOGEN SYNTHASE 2-RELATED"/>
    <property type="match status" value="1"/>
</dbReference>
<evidence type="ECO:0000256" key="4">
    <source>
        <dbReference type="ARBA" id="ARBA00022676"/>
    </source>
</evidence>
<keyword evidence="7" id="KW-0809">Transit peptide</keyword>
<evidence type="ECO:0000256" key="9">
    <source>
        <dbReference type="SAM" id="Coils"/>
    </source>
</evidence>
<evidence type="ECO:0000259" key="11">
    <source>
        <dbReference type="Pfam" id="PF08323"/>
    </source>
</evidence>
<dbReference type="GO" id="GO:0009011">
    <property type="term" value="F:alpha-1,4-glucan glucosyltransferase (ADP-glucose donor) activity"/>
    <property type="evidence" value="ECO:0007669"/>
    <property type="project" value="UniProtKB-EC"/>
</dbReference>
<keyword evidence="8" id="KW-0150">Chloroplast</keyword>
<dbReference type="OMA" id="AIAKCHE"/>
<keyword evidence="9" id="KW-0175">Coiled coil</keyword>
<evidence type="ECO:0000256" key="7">
    <source>
        <dbReference type="ARBA" id="ARBA00022946"/>
    </source>
</evidence>
<feature type="domain" description="Glycosyl transferase family 1" evidence="10">
    <location>
        <begin position="468"/>
        <end position="628"/>
    </location>
</feature>
<dbReference type="GO" id="GO:0009501">
    <property type="term" value="C:amyloplast"/>
    <property type="evidence" value="ECO:0007669"/>
    <property type="project" value="UniProtKB-SubCell"/>
</dbReference>
<dbReference type="UniPathway" id="UPA00152"/>
<protein>
    <recommendedName>
        <fullName evidence="8">Starch synthase, chloroplastic/amyloplastic</fullName>
        <ecNumber evidence="8">2.4.1.-</ecNumber>
    </recommendedName>
</protein>
<feature type="domain" description="Starch synthase catalytic" evidence="11">
    <location>
        <begin position="171"/>
        <end position="398"/>
    </location>
</feature>
<evidence type="ECO:0000256" key="1">
    <source>
        <dbReference type="ARBA" id="ARBA00001478"/>
    </source>
</evidence>
<dbReference type="InterPro" id="IPR001296">
    <property type="entry name" value="Glyco_trans_1"/>
</dbReference>
<dbReference type="InterPro" id="IPR013534">
    <property type="entry name" value="Starch_synth_cat_dom"/>
</dbReference>
<accession>D8R1R6</accession>
<dbReference type="SUPFAM" id="SSF53756">
    <property type="entry name" value="UDP-Glycosyltransferase/glycogen phosphorylase"/>
    <property type="match status" value="1"/>
</dbReference>
<dbReference type="InterPro" id="IPR011835">
    <property type="entry name" value="GS/SS"/>
</dbReference>
<dbReference type="GO" id="GO:0009507">
    <property type="term" value="C:chloroplast"/>
    <property type="evidence" value="ECO:0007669"/>
    <property type="project" value="UniProtKB-SubCell"/>
</dbReference>
<dbReference type="Gramene" id="EFJ33601">
    <property type="protein sequence ID" value="EFJ33601"/>
    <property type="gene ID" value="SELMODRAFT_452998"/>
</dbReference>
<gene>
    <name evidence="12" type="primary">SS6</name>
    <name evidence="12" type="ORF">SELMODRAFT_452998</name>
</gene>
<dbReference type="STRING" id="88036.D8R1R6"/>
<proteinExistence type="inferred from homology"/>
<comment type="subcellular location">
    <subcellularLocation>
        <location evidence="8">Plastid</location>
        <location evidence="8">Chloroplast</location>
    </subcellularLocation>
    <subcellularLocation>
        <location evidence="8">Plastid</location>
        <location evidence="8">Amyloplast</location>
    </subcellularLocation>
</comment>
<evidence type="ECO:0000259" key="10">
    <source>
        <dbReference type="Pfam" id="PF00534"/>
    </source>
</evidence>